<evidence type="ECO:0000313" key="9">
    <source>
        <dbReference type="EMBL" id="MET3643546.1"/>
    </source>
</evidence>
<feature type="transmembrane region" description="Helical" evidence="6">
    <location>
        <begin position="36"/>
        <end position="52"/>
    </location>
</feature>
<feature type="transmembrane region" description="Helical" evidence="6">
    <location>
        <begin position="64"/>
        <end position="86"/>
    </location>
</feature>
<evidence type="ECO:0000256" key="3">
    <source>
        <dbReference type="ARBA" id="ARBA00022679"/>
    </source>
</evidence>
<dbReference type="InterPro" id="IPR050482">
    <property type="entry name" value="Sensor_HK_TwoCompSys"/>
</dbReference>
<feature type="domain" description="Histidine kinase/HSP90-like ATPase" evidence="7">
    <location>
        <begin position="279"/>
        <end position="323"/>
    </location>
</feature>
<evidence type="ECO:0000256" key="4">
    <source>
        <dbReference type="ARBA" id="ARBA00022777"/>
    </source>
</evidence>
<evidence type="ECO:0000313" key="10">
    <source>
        <dbReference type="Proteomes" id="UP001549055"/>
    </source>
</evidence>
<dbReference type="GO" id="GO:0004673">
    <property type="term" value="F:protein histidine kinase activity"/>
    <property type="evidence" value="ECO:0007669"/>
    <property type="project" value="UniProtKB-EC"/>
</dbReference>
<comment type="caution">
    <text evidence="9">The sequence shown here is derived from an EMBL/GenBank/DDBJ whole genome shotgun (WGS) entry which is preliminary data.</text>
</comment>
<evidence type="ECO:0000256" key="1">
    <source>
        <dbReference type="ARBA" id="ARBA00000085"/>
    </source>
</evidence>
<keyword evidence="6" id="KW-0812">Transmembrane</keyword>
<evidence type="ECO:0000259" key="8">
    <source>
        <dbReference type="Pfam" id="PF07730"/>
    </source>
</evidence>
<dbReference type="PANTHER" id="PTHR24421">
    <property type="entry name" value="NITRATE/NITRITE SENSOR PROTEIN NARX-RELATED"/>
    <property type="match status" value="1"/>
</dbReference>
<gene>
    <name evidence="9" type="ORF">ABID27_000163</name>
</gene>
<dbReference type="Proteomes" id="UP001549055">
    <property type="component" value="Unassembled WGS sequence"/>
</dbReference>
<reference evidence="9 10" key="1">
    <citation type="submission" date="2024-06" db="EMBL/GenBank/DDBJ databases">
        <title>Genomic Encyclopedia of Type Strains, Phase IV (KMG-IV): sequencing the most valuable type-strain genomes for metagenomic binning, comparative biology and taxonomic classification.</title>
        <authorList>
            <person name="Goeker M."/>
        </authorList>
    </citation>
    <scope>NUCLEOTIDE SEQUENCE [LARGE SCALE GENOMIC DNA]</scope>
    <source>
        <strain evidence="9 10">DSM 15349</strain>
    </source>
</reference>
<evidence type="ECO:0000256" key="6">
    <source>
        <dbReference type="SAM" id="Phobius"/>
    </source>
</evidence>
<feature type="transmembrane region" description="Helical" evidence="6">
    <location>
        <begin position="12"/>
        <end position="30"/>
    </location>
</feature>
<dbReference type="RefSeq" id="WP_253362573.1">
    <property type="nucleotide sequence ID" value="NZ_JALJXU010000001.1"/>
</dbReference>
<feature type="transmembrane region" description="Helical" evidence="6">
    <location>
        <begin position="131"/>
        <end position="148"/>
    </location>
</feature>
<protein>
    <recommendedName>
        <fullName evidence="2">histidine kinase</fullName>
        <ecNumber evidence="2">2.7.13.3</ecNumber>
    </recommendedName>
</protein>
<keyword evidence="6" id="KW-0472">Membrane</keyword>
<keyword evidence="3 9" id="KW-0808">Transferase</keyword>
<dbReference type="EC" id="2.7.13.3" evidence="2"/>
<dbReference type="InterPro" id="IPR036890">
    <property type="entry name" value="HATPase_C_sf"/>
</dbReference>
<dbReference type="CDD" id="cd16917">
    <property type="entry name" value="HATPase_UhpB-NarQ-NarX-like"/>
    <property type="match status" value="1"/>
</dbReference>
<dbReference type="Pfam" id="PF02518">
    <property type="entry name" value="HATPase_c"/>
    <property type="match status" value="1"/>
</dbReference>
<dbReference type="EMBL" id="JBEPMK010000001">
    <property type="protein sequence ID" value="MET3643546.1"/>
    <property type="molecule type" value="Genomic_DNA"/>
</dbReference>
<proteinExistence type="predicted"/>
<dbReference type="Gene3D" id="1.20.5.1930">
    <property type="match status" value="1"/>
</dbReference>
<dbReference type="InterPro" id="IPR003594">
    <property type="entry name" value="HATPase_dom"/>
</dbReference>
<evidence type="ECO:0000256" key="2">
    <source>
        <dbReference type="ARBA" id="ARBA00012438"/>
    </source>
</evidence>
<keyword evidence="6" id="KW-1133">Transmembrane helix</keyword>
<dbReference type="PANTHER" id="PTHR24421:SF63">
    <property type="entry name" value="SENSOR HISTIDINE KINASE DESK"/>
    <property type="match status" value="1"/>
</dbReference>
<dbReference type="InterPro" id="IPR011712">
    <property type="entry name" value="Sig_transdc_His_kin_sub3_dim/P"/>
</dbReference>
<dbReference type="SUPFAM" id="SSF55874">
    <property type="entry name" value="ATPase domain of HSP90 chaperone/DNA topoisomerase II/histidine kinase"/>
    <property type="match status" value="1"/>
</dbReference>
<evidence type="ECO:0000259" key="7">
    <source>
        <dbReference type="Pfam" id="PF02518"/>
    </source>
</evidence>
<feature type="transmembrane region" description="Helical" evidence="6">
    <location>
        <begin position="106"/>
        <end position="124"/>
    </location>
</feature>
<organism evidence="9 10">
    <name type="scientific">Streptococcus gallinaceus</name>
    <dbReference type="NCBI Taxonomy" id="165758"/>
    <lineage>
        <taxon>Bacteria</taxon>
        <taxon>Bacillati</taxon>
        <taxon>Bacillota</taxon>
        <taxon>Bacilli</taxon>
        <taxon>Lactobacillales</taxon>
        <taxon>Streptococcaceae</taxon>
        <taxon>Streptococcus</taxon>
    </lineage>
</organism>
<keyword evidence="4 9" id="KW-0418">Kinase</keyword>
<dbReference type="Pfam" id="PF07730">
    <property type="entry name" value="HisKA_3"/>
    <property type="match status" value="1"/>
</dbReference>
<evidence type="ECO:0000256" key="5">
    <source>
        <dbReference type="ARBA" id="ARBA00023012"/>
    </source>
</evidence>
<comment type="catalytic activity">
    <reaction evidence="1">
        <text>ATP + protein L-histidine = ADP + protein N-phospho-L-histidine.</text>
        <dbReference type="EC" id="2.7.13.3"/>
    </reaction>
</comment>
<accession>A0ABV2JI12</accession>
<keyword evidence="5" id="KW-0902">Two-component regulatory system</keyword>
<name>A0ABV2JI12_9STRE</name>
<keyword evidence="10" id="KW-1185">Reference proteome</keyword>
<feature type="domain" description="Signal transduction histidine kinase subgroup 3 dimerisation and phosphoacceptor" evidence="8">
    <location>
        <begin position="175"/>
        <end position="240"/>
    </location>
</feature>
<sequence>MFRSFQKMDPLYYAGLIFMIFPLGGIVWFGYPTWTLIPSLLFATAYLAIIHIKNNYPKTIACLWTYLLAYIVYMSCFIEGSMMWFFFYMINLLVWRFGDGLKSYRFISFLLALTIVAITGIIWASDPGSRILVIIIPIFLLVMFYTQYKSQLEEELRRDIYRKNETINLLAAENERNRIGRDLHDTLGHTFAMMTLKTELALKQLDKEDYGAVRNELQDLNQISHESMKEVRQLIHHLKYRTLAEELATIKEMFDLSDIDLSVENQLQENHLSPVLSSSITMILRELTTNIIKHAAAKTCHIRLSQSDKIRIEVEDDGRGFANITGEELQSIKERLHLVKGEVSVLSTAHPTIVCVTIEEGGQL</sequence>
<dbReference type="Gene3D" id="3.30.565.10">
    <property type="entry name" value="Histidine kinase-like ATPase, C-terminal domain"/>
    <property type="match status" value="1"/>
</dbReference>